<evidence type="ECO:0000256" key="7">
    <source>
        <dbReference type="ARBA" id="ARBA00023034"/>
    </source>
</evidence>
<dbReference type="Proteomes" id="UP000822688">
    <property type="component" value="Chromosome 3"/>
</dbReference>
<dbReference type="GO" id="GO:0000139">
    <property type="term" value="C:Golgi membrane"/>
    <property type="evidence" value="ECO:0007669"/>
    <property type="project" value="UniProtKB-SubCell"/>
</dbReference>
<keyword evidence="3 13" id="KW-0812">Transmembrane</keyword>
<keyword evidence="5" id="KW-0256">Endoplasmic reticulum</keyword>
<name>A0A8T0IJU3_CERPU</name>
<comment type="similarity">
    <text evidence="9">Belongs to the AB hydrolase superfamily. Isoprenylcysteine methylesterase family.</text>
</comment>
<dbReference type="PANTHER" id="PTHR48081:SF33">
    <property type="entry name" value="KYNURENINE FORMAMIDASE"/>
    <property type="match status" value="1"/>
</dbReference>
<dbReference type="SUPFAM" id="SSF53474">
    <property type="entry name" value="alpha/beta-Hydrolases"/>
    <property type="match status" value="1"/>
</dbReference>
<keyword evidence="8 13" id="KW-0472">Membrane</keyword>
<protein>
    <recommendedName>
        <fullName evidence="10">protein-S-isoprenylcysteine alpha-carbonyl methylesterase</fullName>
        <ecNumber evidence="10">3.1.1.n2</ecNumber>
    </recommendedName>
</protein>
<dbReference type="FunFam" id="3.40.50.1820:FF:000084">
    <property type="entry name" value="Isoprenylcysteine alpha-carbonyl methylesterase ICME"/>
    <property type="match status" value="1"/>
</dbReference>
<dbReference type="AlphaFoldDB" id="A0A8T0IJU3"/>
<comment type="catalytic activity">
    <reaction evidence="11">
        <text>[protein]-C-terminal S-[(2E,6E)-farnesyl]-L-cysteine methyl ester + H2O = [protein]-C-terminal S-[(2E,6E)-farnesyl]-L-cysteine + methanol + H(+)</text>
        <dbReference type="Rhea" id="RHEA:48520"/>
        <dbReference type="Rhea" id="RHEA-COMP:12125"/>
        <dbReference type="Rhea" id="RHEA-COMP:12126"/>
        <dbReference type="ChEBI" id="CHEBI:15377"/>
        <dbReference type="ChEBI" id="CHEBI:15378"/>
        <dbReference type="ChEBI" id="CHEBI:17790"/>
        <dbReference type="ChEBI" id="CHEBI:90510"/>
        <dbReference type="ChEBI" id="CHEBI:90511"/>
        <dbReference type="EC" id="3.1.1.n2"/>
    </reaction>
</comment>
<evidence type="ECO:0000313" key="15">
    <source>
        <dbReference type="EMBL" id="KAG0583219.1"/>
    </source>
</evidence>
<dbReference type="Pfam" id="PF20434">
    <property type="entry name" value="BD-FAE"/>
    <property type="match status" value="1"/>
</dbReference>
<evidence type="ECO:0000256" key="8">
    <source>
        <dbReference type="ARBA" id="ARBA00023136"/>
    </source>
</evidence>
<feature type="region of interest" description="Disordered" evidence="12">
    <location>
        <begin position="111"/>
        <end position="136"/>
    </location>
</feature>
<gene>
    <name evidence="15" type="ORF">KC19_3G118900</name>
</gene>
<evidence type="ECO:0000256" key="13">
    <source>
        <dbReference type="SAM" id="Phobius"/>
    </source>
</evidence>
<dbReference type="InterPro" id="IPR049492">
    <property type="entry name" value="BD-FAE-like_dom"/>
</dbReference>
<keyword evidence="4" id="KW-0378">Hydrolase</keyword>
<dbReference type="GO" id="GO:0016787">
    <property type="term" value="F:hydrolase activity"/>
    <property type="evidence" value="ECO:0007669"/>
    <property type="project" value="UniProtKB-KW"/>
</dbReference>
<evidence type="ECO:0000256" key="4">
    <source>
        <dbReference type="ARBA" id="ARBA00022801"/>
    </source>
</evidence>
<evidence type="ECO:0000256" key="12">
    <source>
        <dbReference type="SAM" id="MobiDB-lite"/>
    </source>
</evidence>
<evidence type="ECO:0000259" key="14">
    <source>
        <dbReference type="Pfam" id="PF20434"/>
    </source>
</evidence>
<keyword evidence="16" id="KW-1185">Reference proteome</keyword>
<accession>A0A8T0IJU3</accession>
<comment type="subcellular location">
    <subcellularLocation>
        <location evidence="1">Endoplasmic reticulum membrane</location>
    </subcellularLocation>
    <subcellularLocation>
        <location evidence="2">Golgi apparatus membrane</location>
        <topology evidence="2">Multi-pass membrane protein</topology>
    </subcellularLocation>
</comment>
<dbReference type="EMBL" id="CM026423">
    <property type="protein sequence ID" value="KAG0583219.1"/>
    <property type="molecule type" value="Genomic_DNA"/>
</dbReference>
<dbReference type="InterPro" id="IPR029058">
    <property type="entry name" value="AB_hydrolase_fold"/>
</dbReference>
<evidence type="ECO:0000256" key="11">
    <source>
        <dbReference type="ARBA" id="ARBA00049507"/>
    </source>
</evidence>
<evidence type="ECO:0000256" key="1">
    <source>
        <dbReference type="ARBA" id="ARBA00004586"/>
    </source>
</evidence>
<feature type="transmembrane region" description="Helical" evidence="13">
    <location>
        <begin position="183"/>
        <end position="203"/>
    </location>
</feature>
<dbReference type="OrthoDB" id="6495301at2759"/>
<reference evidence="15" key="1">
    <citation type="submission" date="2020-06" db="EMBL/GenBank/DDBJ databases">
        <title>WGS assembly of Ceratodon purpureus strain R40.</title>
        <authorList>
            <person name="Carey S.B."/>
            <person name="Jenkins J."/>
            <person name="Shu S."/>
            <person name="Lovell J.T."/>
            <person name="Sreedasyam A."/>
            <person name="Maumus F."/>
            <person name="Tiley G.P."/>
            <person name="Fernandez-Pozo N."/>
            <person name="Barry K."/>
            <person name="Chen C."/>
            <person name="Wang M."/>
            <person name="Lipzen A."/>
            <person name="Daum C."/>
            <person name="Saski C.A."/>
            <person name="Payton A.C."/>
            <person name="Mcbreen J.C."/>
            <person name="Conrad R.E."/>
            <person name="Kollar L.M."/>
            <person name="Olsson S."/>
            <person name="Huttunen S."/>
            <person name="Landis J.B."/>
            <person name="Wickett N.J."/>
            <person name="Johnson M.G."/>
            <person name="Rensing S.A."/>
            <person name="Grimwood J."/>
            <person name="Schmutz J."/>
            <person name="Mcdaniel S.F."/>
        </authorList>
    </citation>
    <scope>NUCLEOTIDE SEQUENCE</scope>
    <source>
        <strain evidence="15">R40</strain>
    </source>
</reference>
<keyword evidence="7" id="KW-0333">Golgi apparatus</keyword>
<dbReference type="EC" id="3.1.1.n2" evidence="10"/>
<dbReference type="GO" id="GO:0005789">
    <property type="term" value="C:endoplasmic reticulum membrane"/>
    <property type="evidence" value="ECO:0007669"/>
    <property type="project" value="UniProtKB-SubCell"/>
</dbReference>
<evidence type="ECO:0000256" key="2">
    <source>
        <dbReference type="ARBA" id="ARBA00004653"/>
    </source>
</evidence>
<dbReference type="Gene3D" id="3.40.50.1820">
    <property type="entry name" value="alpha/beta hydrolase"/>
    <property type="match status" value="1"/>
</dbReference>
<feature type="domain" description="BD-FAE-like" evidence="14">
    <location>
        <begin position="222"/>
        <end position="431"/>
    </location>
</feature>
<evidence type="ECO:0000256" key="6">
    <source>
        <dbReference type="ARBA" id="ARBA00022989"/>
    </source>
</evidence>
<evidence type="ECO:0000256" key="5">
    <source>
        <dbReference type="ARBA" id="ARBA00022824"/>
    </source>
</evidence>
<dbReference type="InterPro" id="IPR050300">
    <property type="entry name" value="GDXG_lipolytic_enzyme"/>
</dbReference>
<keyword evidence="6 13" id="KW-1133">Transmembrane helix</keyword>
<evidence type="ECO:0000256" key="3">
    <source>
        <dbReference type="ARBA" id="ARBA00022692"/>
    </source>
</evidence>
<organism evidence="15 16">
    <name type="scientific">Ceratodon purpureus</name>
    <name type="common">Fire moss</name>
    <name type="synonym">Dicranum purpureum</name>
    <dbReference type="NCBI Taxonomy" id="3225"/>
    <lineage>
        <taxon>Eukaryota</taxon>
        <taxon>Viridiplantae</taxon>
        <taxon>Streptophyta</taxon>
        <taxon>Embryophyta</taxon>
        <taxon>Bryophyta</taxon>
        <taxon>Bryophytina</taxon>
        <taxon>Bryopsida</taxon>
        <taxon>Dicranidae</taxon>
        <taxon>Pseudoditrichales</taxon>
        <taxon>Ditrichaceae</taxon>
        <taxon>Ceratodon</taxon>
    </lineage>
</organism>
<comment type="caution">
    <text evidence="15">The sequence shown here is derived from an EMBL/GenBank/DDBJ whole genome shotgun (WGS) entry which is preliminary data.</text>
</comment>
<proteinExistence type="inferred from homology"/>
<evidence type="ECO:0000313" key="16">
    <source>
        <dbReference type="Proteomes" id="UP000822688"/>
    </source>
</evidence>
<sequence length="508" mass="56234">MASTEEVYKTVMVTSRSGGRLDVPNGGLTGSGGGGVRYVKLRNGDGKEERETTAEDVRRMAVEAGADGVGEGKRGMDVDVERKQDVGSKRDIVRFQSEVVVRGGTRLLSQRKPSAGAEYRRRRTTSDPSKFGGGGPLRHGSLREFTQDVHHAASETYLITRLALTLLKLLGVGTRWISKFIRLGLYAMCLMPGFIQVGFFYYFDPRVHRSIIYGDQPRNRFDLYLPPETDKPKPVVIFVTGGAWVIGYKAWGSLLAQELLDCDIIVACIDYRNFPQGSISHMISDVSTGIGYVFQNLESYGGDPNMVYLAGQSAGAHLATCALLMQAEKEINEDSAKLSWRSSQINACMAISGGYNLAKLVDHFHKRGLYKSIFLSMMEGEHSLPVYSPQYMVMTPGFRKAVPLLPPINLYHGTADYSIPHEASEKFADALQLVGAHVKTTLYPNKTHTDLFLQDPMRGGTDELLTDILAIVHANDEEARAEDIKKANTRRRLVPEFLLQLARTVSPF</sequence>
<evidence type="ECO:0000256" key="9">
    <source>
        <dbReference type="ARBA" id="ARBA00038028"/>
    </source>
</evidence>
<evidence type="ECO:0000256" key="10">
    <source>
        <dbReference type="ARBA" id="ARBA00038928"/>
    </source>
</evidence>
<dbReference type="PANTHER" id="PTHR48081">
    <property type="entry name" value="AB HYDROLASE SUPERFAMILY PROTEIN C4A8.06C"/>
    <property type="match status" value="1"/>
</dbReference>